<name>A0A0U5GWZ8_ASPCI</name>
<feature type="domain" description="AAA+ ATPase" evidence="2">
    <location>
        <begin position="638"/>
        <end position="763"/>
    </location>
</feature>
<dbReference type="STRING" id="454130.A0A0U5GWZ8"/>
<dbReference type="Proteomes" id="UP000054771">
    <property type="component" value="Unassembled WGS sequence"/>
</dbReference>
<evidence type="ECO:0000256" key="1">
    <source>
        <dbReference type="SAM" id="MobiDB-lite"/>
    </source>
</evidence>
<dbReference type="Gene3D" id="3.40.50.300">
    <property type="entry name" value="P-loop containing nucleotide triphosphate hydrolases"/>
    <property type="match status" value="1"/>
</dbReference>
<feature type="region of interest" description="Disordered" evidence="1">
    <location>
        <begin position="1"/>
        <end position="97"/>
    </location>
</feature>
<feature type="compositionally biased region" description="Basic and acidic residues" evidence="1">
    <location>
        <begin position="947"/>
        <end position="956"/>
    </location>
</feature>
<reference evidence="4" key="1">
    <citation type="journal article" date="2016" name="Genome Announc.">
        <title>Draft genome sequences of fungus Aspergillus calidoustus.</title>
        <authorList>
            <person name="Horn F."/>
            <person name="Linde J."/>
            <person name="Mattern D.J."/>
            <person name="Walther G."/>
            <person name="Guthke R."/>
            <person name="Scherlach K."/>
            <person name="Martin K."/>
            <person name="Brakhage A.A."/>
            <person name="Petzke L."/>
            <person name="Valiante V."/>
        </authorList>
    </citation>
    <scope>NUCLEOTIDE SEQUENCE [LARGE SCALE GENOMIC DNA]</scope>
    <source>
        <strain evidence="4">SF006504</strain>
    </source>
</reference>
<dbReference type="GO" id="GO:0016887">
    <property type="term" value="F:ATP hydrolysis activity"/>
    <property type="evidence" value="ECO:0007669"/>
    <property type="project" value="InterPro"/>
</dbReference>
<dbReference type="SUPFAM" id="SSF52540">
    <property type="entry name" value="P-loop containing nucleoside triphosphate hydrolases"/>
    <property type="match status" value="1"/>
</dbReference>
<gene>
    <name evidence="3" type="ORF">ASPCAL08507</name>
</gene>
<dbReference type="Pfam" id="PF00004">
    <property type="entry name" value="AAA"/>
    <property type="match status" value="1"/>
</dbReference>
<feature type="compositionally biased region" description="Basic and acidic residues" evidence="1">
    <location>
        <begin position="510"/>
        <end position="524"/>
    </location>
</feature>
<dbReference type="OMA" id="PHWVPAY"/>
<feature type="compositionally biased region" description="Low complexity" evidence="1">
    <location>
        <begin position="923"/>
        <end position="934"/>
    </location>
</feature>
<feature type="compositionally biased region" description="Acidic residues" evidence="1">
    <location>
        <begin position="27"/>
        <end position="36"/>
    </location>
</feature>
<sequence>MSPKAISVPVPRSPSPPKSPRAPNIIDEADLGDAEDAGQFPTDSIPAERIQESDETPMPPDSEAPEEEDSESITSDSTRDGKFRRPRSRAAKIPKGAALRRKRDKYYAASDVSYEEYEEYQKRPLKPRVKRLVAGHLAQIERDTASSIDVYYQSAVPDAVVNAASSTDKSSVGRTNGLRQHVDCPWAVQINSPSVIERLAEVLGVAVATFPDPLIITHPFKILVAYAEISLPKPSPPAPAPAPAQIPTSSYPNGHNQIQSFREERGNPADHLRCLQEILAIDFQPLILLRQSLRDASLTKISFDDLWHVFHPGDLVLSKNDGHEQLYRVLEARQGIGPALAPPARAPRRPARALSESDYSGGSDSEGEDPDYNAFYVSCVHLGFDGTSIGPASARVPIHYFPGEKDIIALNIFPVKFLSLGQNIQNRMAARGKRYLACQGHMRCDGTAYRPSWTKPTPSELQGEIYIDVKTGYRAIGAKYKPTVTRARIEELFDRRDNVPVYDYSRSSRPARESSRRSREPERTDHAFVDKVLALQAMDAHSESLNTIPFEEAAGLSPELCQLLPSHILAYAFQARKWYFVDVECVQAIDKSDSALQNSFDDLVIPENYRDLLIALVQSHTSENRQKTSMDLVQGKGRGLFILLHGPPGVGKTSTAELIALYTKRPLYSITCGDIGLTPRQIETKLSKHFALANKWGCVLLLDEADVFLMKRDWRDMNRNALVSVFLRVLEYYSGILFLTTNRIGVIDEAFKSRVHICLRYPTISIESTRSIWENQLNRIARENAEKKVKIVFNKAELFGFADKHYKLHAASGTTWNGRQIRNAFQTAIALGQHDRTIKLRENGMTEEDAEASGKEKYMTIKLTRGNFRKIAKTAKDFEDYMVSVRGSDTVLAQEEALRDDGFDPDNMVPAQKDYRGLLSVSVSGARRSRSGNSPPHGPAGGSLYAHDNKGKKVDSDSSESDSDDDY</sequence>
<dbReference type="CDD" id="cd19481">
    <property type="entry name" value="RecA-like_protease"/>
    <property type="match status" value="1"/>
</dbReference>
<evidence type="ECO:0000259" key="2">
    <source>
        <dbReference type="SMART" id="SM00382"/>
    </source>
</evidence>
<evidence type="ECO:0000313" key="4">
    <source>
        <dbReference type="Proteomes" id="UP000054771"/>
    </source>
</evidence>
<feature type="region of interest" description="Disordered" evidence="1">
    <location>
        <begin position="234"/>
        <end position="256"/>
    </location>
</feature>
<dbReference type="InterPro" id="IPR003959">
    <property type="entry name" value="ATPase_AAA_core"/>
</dbReference>
<feature type="compositionally biased region" description="Pro residues" evidence="1">
    <location>
        <begin position="234"/>
        <end position="244"/>
    </location>
</feature>
<protein>
    <recommendedName>
        <fullName evidence="2">AAA+ ATPase domain-containing protein</fullName>
    </recommendedName>
</protein>
<feature type="region of interest" description="Disordered" evidence="1">
    <location>
        <begin position="504"/>
        <end position="524"/>
    </location>
</feature>
<dbReference type="InterPro" id="IPR054289">
    <property type="entry name" value="DUF7025"/>
</dbReference>
<feature type="region of interest" description="Disordered" evidence="1">
    <location>
        <begin position="339"/>
        <end position="367"/>
    </location>
</feature>
<proteinExistence type="predicted"/>
<feature type="region of interest" description="Disordered" evidence="1">
    <location>
        <begin position="923"/>
        <end position="967"/>
    </location>
</feature>
<dbReference type="InterPro" id="IPR056599">
    <property type="entry name" value="AAA_lid_fung"/>
</dbReference>
<dbReference type="PANTHER" id="PTHR46411:SF2">
    <property type="entry name" value="AAA+ ATPASE DOMAIN-CONTAINING PROTEIN"/>
    <property type="match status" value="1"/>
</dbReference>
<dbReference type="AlphaFoldDB" id="A0A0U5GWZ8"/>
<dbReference type="OrthoDB" id="10042665at2759"/>
<feature type="compositionally biased region" description="Basic residues" evidence="1">
    <location>
        <begin position="84"/>
        <end position="97"/>
    </location>
</feature>
<dbReference type="GO" id="GO:0005524">
    <property type="term" value="F:ATP binding"/>
    <property type="evidence" value="ECO:0007669"/>
    <property type="project" value="InterPro"/>
</dbReference>
<dbReference type="Pfam" id="PF22942">
    <property type="entry name" value="DUF7025"/>
    <property type="match status" value="1"/>
</dbReference>
<feature type="compositionally biased region" description="Acidic residues" evidence="1">
    <location>
        <begin position="957"/>
        <end position="967"/>
    </location>
</feature>
<accession>A0A0U5GWZ8</accession>
<dbReference type="Pfam" id="PF23232">
    <property type="entry name" value="AAA_lid_13"/>
    <property type="match status" value="1"/>
</dbReference>
<dbReference type="EMBL" id="CDMC01000006">
    <property type="protein sequence ID" value="CEN61859.1"/>
    <property type="molecule type" value="Genomic_DNA"/>
</dbReference>
<dbReference type="InterPro" id="IPR027417">
    <property type="entry name" value="P-loop_NTPase"/>
</dbReference>
<dbReference type="SMART" id="SM00382">
    <property type="entry name" value="AAA"/>
    <property type="match status" value="1"/>
</dbReference>
<dbReference type="InterPro" id="IPR003593">
    <property type="entry name" value="AAA+_ATPase"/>
</dbReference>
<keyword evidence="4" id="KW-1185">Reference proteome</keyword>
<dbReference type="PANTHER" id="PTHR46411">
    <property type="entry name" value="FAMILY ATPASE, PUTATIVE-RELATED"/>
    <property type="match status" value="1"/>
</dbReference>
<organism evidence="3 4">
    <name type="scientific">Aspergillus calidoustus</name>
    <dbReference type="NCBI Taxonomy" id="454130"/>
    <lineage>
        <taxon>Eukaryota</taxon>
        <taxon>Fungi</taxon>
        <taxon>Dikarya</taxon>
        <taxon>Ascomycota</taxon>
        <taxon>Pezizomycotina</taxon>
        <taxon>Eurotiomycetes</taxon>
        <taxon>Eurotiomycetidae</taxon>
        <taxon>Eurotiales</taxon>
        <taxon>Aspergillaceae</taxon>
        <taxon>Aspergillus</taxon>
        <taxon>Aspergillus subgen. Nidulantes</taxon>
    </lineage>
</organism>
<evidence type="ECO:0000313" key="3">
    <source>
        <dbReference type="EMBL" id="CEN61859.1"/>
    </source>
</evidence>
<feature type="compositionally biased region" description="Pro residues" evidence="1">
    <location>
        <begin position="11"/>
        <end position="20"/>
    </location>
</feature>
<feature type="compositionally biased region" description="Low complexity" evidence="1">
    <location>
        <begin position="352"/>
        <end position="363"/>
    </location>
</feature>